<dbReference type="SUPFAM" id="SSF54211">
    <property type="entry name" value="Ribosomal protein S5 domain 2-like"/>
    <property type="match status" value="1"/>
</dbReference>
<name>A0A1G2SZ18_9BACT</name>
<evidence type="ECO:0000256" key="6">
    <source>
        <dbReference type="ARBA" id="ARBA00022741"/>
    </source>
</evidence>
<dbReference type="Gene3D" id="3.40.50.670">
    <property type="match status" value="1"/>
</dbReference>
<evidence type="ECO:0000256" key="4">
    <source>
        <dbReference type="ARBA" id="ARBA00012895"/>
    </source>
</evidence>
<dbReference type="NCBIfam" id="NF004189">
    <property type="entry name" value="PRK05644.1"/>
    <property type="match status" value="1"/>
</dbReference>
<evidence type="ECO:0000313" key="13">
    <source>
        <dbReference type="EMBL" id="OHA90297.1"/>
    </source>
</evidence>
<evidence type="ECO:0000256" key="2">
    <source>
        <dbReference type="ARBA" id="ARBA00001946"/>
    </source>
</evidence>
<dbReference type="EMBL" id="MHVH01000005">
    <property type="protein sequence ID" value="OHA90297.1"/>
    <property type="molecule type" value="Genomic_DNA"/>
</dbReference>
<comment type="similarity">
    <text evidence="3">Belongs to the type II topoisomerase GyrB family.</text>
</comment>
<organism evidence="13 14">
    <name type="scientific">Candidatus Zambryskibacteria bacterium RIFCSPHIGHO2_01_FULL_46_25</name>
    <dbReference type="NCBI Taxonomy" id="1802738"/>
    <lineage>
        <taxon>Bacteria</taxon>
        <taxon>Candidatus Zambryskiibacteriota</taxon>
    </lineage>
</organism>
<dbReference type="Pfam" id="PF00986">
    <property type="entry name" value="DNA_gyraseB_C"/>
    <property type="match status" value="1"/>
</dbReference>
<dbReference type="Gene3D" id="3.30.230.10">
    <property type="match status" value="1"/>
</dbReference>
<evidence type="ECO:0000256" key="9">
    <source>
        <dbReference type="ARBA" id="ARBA00023029"/>
    </source>
</evidence>
<keyword evidence="10" id="KW-0238">DNA-binding</keyword>
<keyword evidence="9" id="KW-0799">Topoisomerase</keyword>
<keyword evidence="11 13" id="KW-0413">Isomerase</keyword>
<dbReference type="PROSITE" id="PS00177">
    <property type="entry name" value="TOPOISOMERASE_II"/>
    <property type="match status" value="1"/>
</dbReference>
<dbReference type="InterPro" id="IPR001241">
    <property type="entry name" value="Topo_IIA"/>
</dbReference>
<keyword evidence="8" id="KW-0460">Magnesium</keyword>
<dbReference type="PRINTS" id="PR01159">
    <property type="entry name" value="DNAGYRASEB"/>
</dbReference>
<dbReference type="Proteomes" id="UP000178107">
    <property type="component" value="Unassembled WGS sequence"/>
</dbReference>
<dbReference type="SUPFAM" id="SSF56719">
    <property type="entry name" value="Type II DNA topoisomerase"/>
    <property type="match status" value="1"/>
</dbReference>
<dbReference type="GO" id="GO:0046872">
    <property type="term" value="F:metal ion binding"/>
    <property type="evidence" value="ECO:0007669"/>
    <property type="project" value="UniProtKB-KW"/>
</dbReference>
<keyword evidence="5" id="KW-0479">Metal-binding</keyword>
<comment type="cofactor">
    <cofactor evidence="2">
        <name>Mg(2+)</name>
        <dbReference type="ChEBI" id="CHEBI:18420"/>
    </cofactor>
</comment>
<dbReference type="PANTHER" id="PTHR45866:SF1">
    <property type="entry name" value="DNA GYRASE SUBUNIT B, MITOCHONDRIAL"/>
    <property type="match status" value="1"/>
</dbReference>
<dbReference type="InterPro" id="IPR018522">
    <property type="entry name" value="TopoIIA_CS"/>
</dbReference>
<dbReference type="InterPro" id="IPR003594">
    <property type="entry name" value="HATPase_dom"/>
</dbReference>
<evidence type="ECO:0000256" key="5">
    <source>
        <dbReference type="ARBA" id="ARBA00022723"/>
    </source>
</evidence>
<dbReference type="Pfam" id="PF00204">
    <property type="entry name" value="DNA_gyraseB"/>
    <property type="match status" value="1"/>
</dbReference>
<dbReference type="InterPro" id="IPR000565">
    <property type="entry name" value="Topo_IIA_B"/>
</dbReference>
<dbReference type="InterPro" id="IPR002288">
    <property type="entry name" value="DNA_gyrase_B_C"/>
</dbReference>
<comment type="catalytic activity">
    <reaction evidence="1">
        <text>ATP-dependent breakage, passage and rejoining of double-stranded DNA.</text>
        <dbReference type="EC" id="5.6.2.2"/>
    </reaction>
</comment>
<evidence type="ECO:0000259" key="12">
    <source>
        <dbReference type="PROSITE" id="PS50880"/>
    </source>
</evidence>
<evidence type="ECO:0000256" key="1">
    <source>
        <dbReference type="ARBA" id="ARBA00000185"/>
    </source>
</evidence>
<dbReference type="GO" id="GO:0005524">
    <property type="term" value="F:ATP binding"/>
    <property type="evidence" value="ECO:0007669"/>
    <property type="project" value="UniProtKB-KW"/>
</dbReference>
<evidence type="ECO:0000256" key="10">
    <source>
        <dbReference type="ARBA" id="ARBA00023125"/>
    </source>
</evidence>
<evidence type="ECO:0000313" key="14">
    <source>
        <dbReference type="Proteomes" id="UP000178107"/>
    </source>
</evidence>
<dbReference type="GO" id="GO:0006265">
    <property type="term" value="P:DNA topological change"/>
    <property type="evidence" value="ECO:0007669"/>
    <property type="project" value="InterPro"/>
</dbReference>
<dbReference type="SMART" id="SM00387">
    <property type="entry name" value="HATPase_c"/>
    <property type="match status" value="1"/>
</dbReference>
<dbReference type="GO" id="GO:0003677">
    <property type="term" value="F:DNA binding"/>
    <property type="evidence" value="ECO:0007669"/>
    <property type="project" value="UniProtKB-KW"/>
</dbReference>
<dbReference type="Pfam" id="PF01751">
    <property type="entry name" value="Toprim"/>
    <property type="match status" value="1"/>
</dbReference>
<dbReference type="PANTHER" id="PTHR45866">
    <property type="entry name" value="DNA GYRASE/TOPOISOMERASE SUBUNIT B"/>
    <property type="match status" value="1"/>
</dbReference>
<gene>
    <name evidence="13" type="ORF">A2838_01700</name>
</gene>
<dbReference type="InterPro" id="IPR014721">
    <property type="entry name" value="Ribsml_uS5_D2-typ_fold_subgr"/>
</dbReference>
<dbReference type="SUPFAM" id="SSF55874">
    <property type="entry name" value="ATPase domain of HSP90 chaperone/DNA topoisomerase II/histidine kinase"/>
    <property type="match status" value="1"/>
</dbReference>
<evidence type="ECO:0000256" key="11">
    <source>
        <dbReference type="ARBA" id="ARBA00023235"/>
    </source>
</evidence>
<protein>
    <recommendedName>
        <fullName evidence="4">DNA topoisomerase (ATP-hydrolyzing)</fullName>
        <ecNumber evidence="4">5.6.2.2</ecNumber>
    </recommendedName>
</protein>
<dbReference type="CDD" id="cd16928">
    <property type="entry name" value="HATPase_GyrB-like"/>
    <property type="match status" value="1"/>
</dbReference>
<evidence type="ECO:0000256" key="7">
    <source>
        <dbReference type="ARBA" id="ARBA00022840"/>
    </source>
</evidence>
<dbReference type="InterPro" id="IPR013506">
    <property type="entry name" value="Topo_IIA_bsu_dom2"/>
</dbReference>
<accession>A0A1G2SZ18</accession>
<dbReference type="InterPro" id="IPR013759">
    <property type="entry name" value="Topo_IIA_B_C"/>
</dbReference>
<keyword evidence="7" id="KW-0067">ATP-binding</keyword>
<proteinExistence type="inferred from homology"/>
<dbReference type="FunFam" id="3.30.565.10:FF:000002">
    <property type="entry name" value="DNA gyrase subunit B"/>
    <property type="match status" value="1"/>
</dbReference>
<dbReference type="SMART" id="SM00433">
    <property type="entry name" value="TOP2c"/>
    <property type="match status" value="1"/>
</dbReference>
<dbReference type="FunFam" id="3.40.50.670:FF:000002">
    <property type="entry name" value="DNA gyrase subunit B"/>
    <property type="match status" value="1"/>
</dbReference>
<dbReference type="PROSITE" id="PS50880">
    <property type="entry name" value="TOPRIM"/>
    <property type="match status" value="1"/>
</dbReference>
<dbReference type="EC" id="5.6.2.2" evidence="4"/>
<sequence>MAEKKSKTSSYSAESITVLEGLEPVRKRPGMYIGTTGPDGLQHLVTEIFDNSRDEAMGGFANDIEIVLLPNNRVRVVDNGRGIPVDIHKQTKVSALETIMTTLHAGGKFGGDGYKISGGLHGVGASVVNALSVYCKAVVHRDGGVYIQEYSKGKKKSAVKKIAKSDKTGTIITFEPDKEIFPDINFNYDTIVSHMRQQAYLVRGLRISVLDARNLAKVDDENVFYIRELGLDIPSTSFYFEGGLVSLVRFENEHLKPMHRNIFYVEKKANGNDYEVVEVALQYVEDISSRLLPFANNIYTAEGGTHVTGFKTALTRTLNTYARKNNLVGEKEDNFTGDDVLEGLTAVLSVKLREIQFEGQTKAKLGSVEAQAMVTTVFGEAFSQFLEENPDDAKSIINKVVLALKARKAAKAAKDSVLRKGALEGMTLPGKLADCQSRSAEESEIFIVEGDSAGGTAKMGRDRRIQAILPLRGKILNIERARLDKMLASEQIKNLVVAFGTAIGDTFDISKLRYHKIIIATDADVDGAHIRTLLLTLLYRFFRPLIDAGHVYIAQPPLYKIKMGKNSYFAYSDEEKIKIVGKEEAGDIQRYKGLGEMNSDELWETTMDPAKRILKQVKVEDAREADRIFDILMGSDVPSRKSFIQSNAKKAVLDV</sequence>
<feature type="domain" description="Toprim" evidence="12">
    <location>
        <begin position="443"/>
        <end position="557"/>
    </location>
</feature>
<reference evidence="13 14" key="1">
    <citation type="journal article" date="2016" name="Nat. Commun.">
        <title>Thousands of microbial genomes shed light on interconnected biogeochemical processes in an aquifer system.</title>
        <authorList>
            <person name="Anantharaman K."/>
            <person name="Brown C.T."/>
            <person name="Hug L.A."/>
            <person name="Sharon I."/>
            <person name="Castelle C.J."/>
            <person name="Probst A.J."/>
            <person name="Thomas B.C."/>
            <person name="Singh A."/>
            <person name="Wilkins M.J."/>
            <person name="Karaoz U."/>
            <person name="Brodie E.L."/>
            <person name="Williams K.H."/>
            <person name="Hubbard S.S."/>
            <person name="Banfield J.F."/>
        </authorList>
    </citation>
    <scope>NUCLEOTIDE SEQUENCE [LARGE SCALE GENOMIC DNA]</scope>
</reference>
<dbReference type="InterPro" id="IPR036890">
    <property type="entry name" value="HATPase_C_sf"/>
</dbReference>
<evidence type="ECO:0000256" key="3">
    <source>
        <dbReference type="ARBA" id="ARBA00010708"/>
    </source>
</evidence>
<dbReference type="CDD" id="cd00822">
    <property type="entry name" value="TopoII_Trans_DNA_gyrase"/>
    <property type="match status" value="1"/>
</dbReference>
<dbReference type="Pfam" id="PF02518">
    <property type="entry name" value="HATPase_c"/>
    <property type="match status" value="1"/>
</dbReference>
<dbReference type="GO" id="GO:0003918">
    <property type="term" value="F:DNA topoisomerase type II (double strand cut, ATP-hydrolyzing) activity"/>
    <property type="evidence" value="ECO:0007669"/>
    <property type="project" value="UniProtKB-EC"/>
</dbReference>
<dbReference type="InterPro" id="IPR020568">
    <property type="entry name" value="Ribosomal_Su5_D2-typ_SF"/>
</dbReference>
<comment type="caution">
    <text evidence="13">The sequence shown here is derived from an EMBL/GenBank/DDBJ whole genome shotgun (WGS) entry which is preliminary data.</text>
</comment>
<dbReference type="AlphaFoldDB" id="A0A1G2SZ18"/>
<dbReference type="PRINTS" id="PR00418">
    <property type="entry name" value="TPI2FAMILY"/>
</dbReference>
<keyword evidence="6" id="KW-0547">Nucleotide-binding</keyword>
<dbReference type="Gene3D" id="3.30.565.10">
    <property type="entry name" value="Histidine kinase-like ATPase, C-terminal domain"/>
    <property type="match status" value="1"/>
</dbReference>
<dbReference type="InterPro" id="IPR013760">
    <property type="entry name" value="Topo_IIA-like_dom_sf"/>
</dbReference>
<dbReference type="InterPro" id="IPR006171">
    <property type="entry name" value="TOPRIM_dom"/>
</dbReference>
<evidence type="ECO:0000256" key="8">
    <source>
        <dbReference type="ARBA" id="ARBA00022842"/>
    </source>
</evidence>